<name>A0A8K9UBV3_ONCMY</name>
<dbReference type="GO" id="GO:0015074">
    <property type="term" value="P:DNA integration"/>
    <property type="evidence" value="ECO:0007669"/>
    <property type="project" value="InterPro"/>
</dbReference>
<dbReference type="Proteomes" id="UP000694395">
    <property type="component" value="Chromosome 10"/>
</dbReference>
<dbReference type="GO" id="GO:0006313">
    <property type="term" value="P:DNA transposition"/>
    <property type="evidence" value="ECO:0007669"/>
    <property type="project" value="InterPro"/>
</dbReference>
<dbReference type="InterPro" id="IPR002492">
    <property type="entry name" value="Transposase_Tc1-like"/>
</dbReference>
<protein>
    <recommendedName>
        <fullName evidence="1">Transposase Tc1-like domain-containing protein</fullName>
    </recommendedName>
</protein>
<dbReference type="GO" id="GO:0003677">
    <property type="term" value="F:DNA binding"/>
    <property type="evidence" value="ECO:0007669"/>
    <property type="project" value="InterPro"/>
</dbReference>
<dbReference type="Ensembl" id="ENSOMYT00000125233.1">
    <property type="protein sequence ID" value="ENSOMYP00000107647.1"/>
    <property type="gene ID" value="ENSOMYG00000067924.1"/>
</dbReference>
<dbReference type="AlphaFoldDB" id="A0A8K9UBV3"/>
<evidence type="ECO:0000313" key="3">
    <source>
        <dbReference type="Proteomes" id="UP000694395"/>
    </source>
</evidence>
<reference evidence="2" key="2">
    <citation type="submission" date="2025-08" db="UniProtKB">
        <authorList>
            <consortium name="Ensembl"/>
        </authorList>
    </citation>
    <scope>IDENTIFICATION</scope>
</reference>
<keyword evidence="3" id="KW-1185">Reference proteome</keyword>
<dbReference type="GeneTree" id="ENSGT01140000283006"/>
<reference evidence="2" key="3">
    <citation type="submission" date="2025-09" db="UniProtKB">
        <authorList>
            <consortium name="Ensembl"/>
        </authorList>
    </citation>
    <scope>IDENTIFICATION</scope>
</reference>
<feature type="domain" description="Transposase Tc1-like" evidence="1">
    <location>
        <begin position="51"/>
        <end position="110"/>
    </location>
</feature>
<sequence>MGKAKYLSAVEQGMVVGARRTGLSVSRTATLLCFSCSTFYQELPHKLTEQDRQLLKCVLHKNHLSSVTTLTTEYQTASGSNVSTKTVRRELHEMGFHGRAATHKTKITMHCPNSLLEW</sequence>
<dbReference type="Pfam" id="PF01498">
    <property type="entry name" value="HTH_Tnp_Tc3_2"/>
    <property type="match status" value="1"/>
</dbReference>
<organism evidence="2 3">
    <name type="scientific">Oncorhynchus mykiss</name>
    <name type="common">Rainbow trout</name>
    <name type="synonym">Salmo gairdneri</name>
    <dbReference type="NCBI Taxonomy" id="8022"/>
    <lineage>
        <taxon>Eukaryota</taxon>
        <taxon>Metazoa</taxon>
        <taxon>Chordata</taxon>
        <taxon>Craniata</taxon>
        <taxon>Vertebrata</taxon>
        <taxon>Euteleostomi</taxon>
        <taxon>Actinopterygii</taxon>
        <taxon>Neopterygii</taxon>
        <taxon>Teleostei</taxon>
        <taxon>Protacanthopterygii</taxon>
        <taxon>Salmoniformes</taxon>
        <taxon>Salmonidae</taxon>
        <taxon>Salmoninae</taxon>
        <taxon>Oncorhynchus</taxon>
    </lineage>
</organism>
<evidence type="ECO:0000313" key="2">
    <source>
        <dbReference type="Ensembl" id="ENSOMYP00000107647.1"/>
    </source>
</evidence>
<evidence type="ECO:0000259" key="1">
    <source>
        <dbReference type="Pfam" id="PF01498"/>
    </source>
</evidence>
<reference evidence="2" key="1">
    <citation type="submission" date="2020-07" db="EMBL/GenBank/DDBJ databases">
        <title>A long reads based de novo assembly of the rainbow trout Arlee double haploid line genome.</title>
        <authorList>
            <person name="Gao G."/>
            <person name="Palti Y."/>
        </authorList>
    </citation>
    <scope>NUCLEOTIDE SEQUENCE [LARGE SCALE GENOMIC DNA]</scope>
</reference>
<proteinExistence type="predicted"/>
<accession>A0A8K9UBV3</accession>